<comment type="caution">
    <text evidence="2">The sequence shown here is derived from an EMBL/GenBank/DDBJ whole genome shotgun (WGS) entry which is preliminary data.</text>
</comment>
<protein>
    <recommendedName>
        <fullName evidence="4">Alpha-1,3-glucosyltransferase</fullName>
    </recommendedName>
</protein>
<keyword evidence="3" id="KW-1185">Reference proteome</keyword>
<evidence type="ECO:0000313" key="2">
    <source>
        <dbReference type="EMBL" id="CAK0900720.1"/>
    </source>
</evidence>
<feature type="transmembrane region" description="Helical" evidence="1">
    <location>
        <begin position="12"/>
        <end position="33"/>
    </location>
</feature>
<keyword evidence="1" id="KW-0472">Membrane</keyword>
<reference evidence="2" key="1">
    <citation type="submission" date="2023-10" db="EMBL/GenBank/DDBJ databases">
        <authorList>
            <person name="Chen Y."/>
            <person name="Shah S."/>
            <person name="Dougan E. K."/>
            <person name="Thang M."/>
            <person name="Chan C."/>
        </authorList>
    </citation>
    <scope>NUCLEOTIDE SEQUENCE [LARGE SCALE GENOMIC DNA]</scope>
</reference>
<dbReference type="EMBL" id="CAUYUJ010020828">
    <property type="protein sequence ID" value="CAK0900720.1"/>
    <property type="molecule type" value="Genomic_DNA"/>
</dbReference>
<evidence type="ECO:0000256" key="1">
    <source>
        <dbReference type="SAM" id="Phobius"/>
    </source>
</evidence>
<evidence type="ECO:0000313" key="3">
    <source>
        <dbReference type="Proteomes" id="UP001189429"/>
    </source>
</evidence>
<accession>A0ABN9XQG7</accession>
<evidence type="ECO:0008006" key="4">
    <source>
        <dbReference type="Google" id="ProtNLM"/>
    </source>
</evidence>
<feature type="transmembrane region" description="Helical" evidence="1">
    <location>
        <begin position="40"/>
        <end position="58"/>
    </location>
</feature>
<feature type="transmembrane region" description="Helical" evidence="1">
    <location>
        <begin position="156"/>
        <end position="179"/>
    </location>
</feature>
<dbReference type="Proteomes" id="UP001189429">
    <property type="component" value="Unassembled WGS sequence"/>
</dbReference>
<keyword evidence="1" id="KW-1133">Transmembrane helix</keyword>
<gene>
    <name evidence="2" type="ORF">PCOR1329_LOCUS77937</name>
</gene>
<name>A0ABN9XQG7_9DINO</name>
<sequence>MLNMSLLLTRLLMFFLSVVLSIAVVLILIIALNFSIGMNILAWSSLTVVSLLGLPVLIPPLDAVGHFPLERDLGFLEGRPLFVSLLAEMAMVFSIVEGSLTHLDVHFLIIPSLLTRPMVYPLMFLRSLAWKFAGCLHAVIFLMAGVALGCRLVEKVLSLLGFVIYPMSVTVTYFLVVGLPVHPLGPRVRHGGPHAKSWRNVGSSLLCRSLSVSRHELSSAWLSLRLLAEYISWWRWCDKLWDSLLPQLVEFALGSRVVSGPCLD</sequence>
<feature type="transmembrane region" description="Helical" evidence="1">
    <location>
        <begin position="129"/>
        <end position="149"/>
    </location>
</feature>
<organism evidence="2 3">
    <name type="scientific">Prorocentrum cordatum</name>
    <dbReference type="NCBI Taxonomy" id="2364126"/>
    <lineage>
        <taxon>Eukaryota</taxon>
        <taxon>Sar</taxon>
        <taxon>Alveolata</taxon>
        <taxon>Dinophyceae</taxon>
        <taxon>Prorocentrales</taxon>
        <taxon>Prorocentraceae</taxon>
        <taxon>Prorocentrum</taxon>
    </lineage>
</organism>
<keyword evidence="1" id="KW-0812">Transmembrane</keyword>
<proteinExistence type="predicted"/>